<evidence type="ECO:0000313" key="2">
    <source>
        <dbReference type="EMBL" id="KZN20662.1"/>
    </source>
</evidence>
<feature type="transmembrane region" description="Helical" evidence="1">
    <location>
        <begin position="32"/>
        <end position="49"/>
    </location>
</feature>
<accession>A0A161ZFL2</accession>
<protein>
    <submittedName>
        <fullName evidence="2">Uncharacterized protein</fullName>
    </submittedName>
</protein>
<keyword evidence="1" id="KW-0472">Membrane</keyword>
<dbReference type="AlphaFoldDB" id="A0A161ZFL2"/>
<keyword evidence="1" id="KW-0812">Transmembrane</keyword>
<evidence type="ECO:0000313" key="3">
    <source>
        <dbReference type="Proteomes" id="UP000076489"/>
    </source>
</evidence>
<dbReference type="RefSeq" id="WP_063340707.1">
    <property type="nucleotide sequence ID" value="NZ_LUKJ01000002.1"/>
</dbReference>
<reference evidence="2 3" key="2">
    <citation type="journal article" date="2018" name="Nature">
        <title>Mutant phenotypes for thousands of bacterial genes of unknown function.</title>
        <authorList>
            <person name="Price M.N."/>
            <person name="Wetmore K.M."/>
            <person name="Waters R.J."/>
            <person name="Callaghan M."/>
            <person name="Ray J."/>
            <person name="Liu H."/>
            <person name="Kuehl J.V."/>
            <person name="Melnyk R.A."/>
            <person name="Lamson J.S."/>
            <person name="Suh Y."/>
            <person name="Carlson H.K."/>
            <person name="Esquivel Z."/>
            <person name="Sadeeshkumar H."/>
            <person name="Chakraborty R."/>
            <person name="Zane G.M."/>
            <person name="Rubin B.E."/>
            <person name="Wall J.D."/>
            <person name="Visel A."/>
            <person name="Bristow J."/>
            <person name="Blow M.J."/>
            <person name="Arkin A.P."/>
            <person name="Deutschbauer A.M."/>
        </authorList>
    </citation>
    <scope>NUCLEOTIDE SEQUENCE [LARGE SCALE GENOMIC DNA]</scope>
    <source>
        <strain evidence="2 3">FW300-N1B4</strain>
    </source>
</reference>
<name>A0A161ZFL2_PSEFL</name>
<organism evidence="2 3">
    <name type="scientific">Pseudomonas fluorescens</name>
    <dbReference type="NCBI Taxonomy" id="294"/>
    <lineage>
        <taxon>Bacteria</taxon>
        <taxon>Pseudomonadati</taxon>
        <taxon>Pseudomonadota</taxon>
        <taxon>Gammaproteobacteria</taxon>
        <taxon>Pseudomonadales</taxon>
        <taxon>Pseudomonadaceae</taxon>
        <taxon>Pseudomonas</taxon>
    </lineage>
</organism>
<reference evidence="3" key="1">
    <citation type="submission" date="2016-03" db="EMBL/GenBank/DDBJ databases">
        <authorList>
            <person name="Ray J."/>
            <person name="Price M."/>
            <person name="Deutschbauer A."/>
        </authorList>
    </citation>
    <scope>NUCLEOTIDE SEQUENCE [LARGE SCALE GENOMIC DNA]</scope>
    <source>
        <strain evidence="3">FW300-N1B4</strain>
    </source>
</reference>
<dbReference type="EMBL" id="LUKJ01000002">
    <property type="protein sequence ID" value="KZN20662.1"/>
    <property type="molecule type" value="Genomic_DNA"/>
</dbReference>
<proteinExistence type="predicted"/>
<gene>
    <name evidence="2" type="ORF">A1D17_03730</name>
</gene>
<dbReference type="Proteomes" id="UP000076489">
    <property type="component" value="Unassembled WGS sequence"/>
</dbReference>
<comment type="caution">
    <text evidence="2">The sequence shown here is derived from an EMBL/GenBank/DDBJ whole genome shotgun (WGS) entry which is preliminary data.</text>
</comment>
<feature type="transmembrane region" description="Helical" evidence="1">
    <location>
        <begin position="7"/>
        <end position="26"/>
    </location>
</feature>
<sequence>MLTPSYTFLIRLFTILAIGSPVVGFFMSKGGIGLFGAAIFGTMSLCLVTEQANDRKYLMSKSGE</sequence>
<evidence type="ECO:0000256" key="1">
    <source>
        <dbReference type="SAM" id="Phobius"/>
    </source>
</evidence>
<keyword evidence="1" id="KW-1133">Transmembrane helix</keyword>